<comment type="caution">
    <text evidence="7">The sequence shown here is derived from an EMBL/GenBank/DDBJ whole genome shotgun (WGS) entry which is preliminary data.</text>
</comment>
<feature type="transmembrane region" description="Helical" evidence="6">
    <location>
        <begin position="207"/>
        <end position="228"/>
    </location>
</feature>
<dbReference type="PRINTS" id="PR00176">
    <property type="entry name" value="NANEUSMPORT"/>
</dbReference>
<dbReference type="InterPro" id="IPR037272">
    <property type="entry name" value="SNS_sf"/>
</dbReference>
<feature type="transmembrane region" description="Helical" evidence="6">
    <location>
        <begin position="41"/>
        <end position="66"/>
    </location>
</feature>
<feature type="transmembrane region" description="Helical" evidence="6">
    <location>
        <begin position="178"/>
        <end position="201"/>
    </location>
</feature>
<evidence type="ECO:0000256" key="5">
    <source>
        <dbReference type="ARBA" id="ARBA00023136"/>
    </source>
</evidence>
<dbReference type="GO" id="GO:0005886">
    <property type="term" value="C:plasma membrane"/>
    <property type="evidence" value="ECO:0007669"/>
    <property type="project" value="TreeGrafter"/>
</dbReference>
<dbReference type="Proteomes" id="UP000057043">
    <property type="component" value="Unassembled WGS sequence"/>
</dbReference>
<protein>
    <submittedName>
        <fullName evidence="7">Transporter</fullName>
    </submittedName>
</protein>
<dbReference type="NCBIfam" id="NF037979">
    <property type="entry name" value="Na_transp"/>
    <property type="match status" value="1"/>
</dbReference>
<sequence>MPLLWVLAVVLVARALTLEGALTGVDWYLKPDFDRLFDRQVWLAAYGQIFYTLGIGMAIMIAYASYLPDDSDIVNNAFIVSLANGAFSFLMGFAVFGTLGYMATTTGQGVDQVVAEGIGLAFVAFPTALSLLPGLKSLPSVVFFACLVVAGLSSLISLVEGFVASLMDKFDMERGRAVNFTVLFGLLGSLLYATRGGLYWLDIVDHFIMVYGLLVVGTMEAIAIGWIFGAGRIKDWVNARSDVRAGAWWDLSVKLIVPVVLVALIAEETASNLAAPYGGHPPTAVYLGMALMAAGIIVSILLSMVKRGVR</sequence>
<evidence type="ECO:0000313" key="9">
    <source>
        <dbReference type="Proteomes" id="UP000053961"/>
    </source>
</evidence>
<feature type="transmembrane region" description="Helical" evidence="6">
    <location>
        <begin position="113"/>
        <end position="135"/>
    </location>
</feature>
<dbReference type="InterPro" id="IPR000175">
    <property type="entry name" value="Na/ntran_symport"/>
</dbReference>
<evidence type="ECO:0000256" key="3">
    <source>
        <dbReference type="ARBA" id="ARBA00022692"/>
    </source>
</evidence>
<feature type="transmembrane region" description="Helical" evidence="6">
    <location>
        <begin position="141"/>
        <end position="166"/>
    </location>
</feature>
<dbReference type="EMBL" id="LGHB01000007">
    <property type="protein sequence ID" value="KUK96872.1"/>
    <property type="molecule type" value="Genomic_DNA"/>
</dbReference>
<evidence type="ECO:0000256" key="1">
    <source>
        <dbReference type="ARBA" id="ARBA00004141"/>
    </source>
</evidence>
<evidence type="ECO:0000256" key="4">
    <source>
        <dbReference type="ARBA" id="ARBA00022989"/>
    </source>
</evidence>
<evidence type="ECO:0000313" key="7">
    <source>
        <dbReference type="EMBL" id="KUK43355.1"/>
    </source>
</evidence>
<reference evidence="8" key="1">
    <citation type="journal article" date="2015" name="MBio">
        <title>Genome-resolved metagenomic analysis reveals roles for candidate phyla and other microbial community members in biogeochemical transformations in oil reservoirs.</title>
        <authorList>
            <person name="Hu P."/>
            <person name="Tom L."/>
            <person name="Singh A."/>
            <person name="Thomas B.C."/>
            <person name="Baker B.J."/>
            <person name="Piceno Y.M."/>
            <person name="Andersen G.L."/>
            <person name="Banfield J.F."/>
        </authorList>
    </citation>
    <scope>NUCLEOTIDE SEQUENCE [LARGE SCALE GENOMIC DNA]</scope>
    <source>
        <strain evidence="8">56_747</strain>
    </source>
</reference>
<evidence type="ECO:0000256" key="2">
    <source>
        <dbReference type="ARBA" id="ARBA00022448"/>
    </source>
</evidence>
<dbReference type="PATRIC" id="fig|301375.6.peg.2133"/>
<dbReference type="Proteomes" id="UP000053961">
    <property type="component" value="Unassembled WGS sequence"/>
</dbReference>
<dbReference type="SUPFAM" id="SSF161070">
    <property type="entry name" value="SNF-like"/>
    <property type="match status" value="1"/>
</dbReference>
<dbReference type="PANTHER" id="PTHR11616:SF240">
    <property type="entry name" value="BLOATED TUBULES, ISOFORM B-RELATED"/>
    <property type="match status" value="1"/>
</dbReference>
<feature type="transmembrane region" description="Helical" evidence="6">
    <location>
        <begin position="78"/>
        <end position="101"/>
    </location>
</feature>
<keyword evidence="4 6" id="KW-1133">Transmembrane helix</keyword>
<keyword evidence="5 6" id="KW-0472">Membrane</keyword>
<dbReference type="GO" id="GO:0035725">
    <property type="term" value="P:sodium ion transmembrane transport"/>
    <property type="evidence" value="ECO:0007669"/>
    <property type="project" value="TreeGrafter"/>
</dbReference>
<dbReference type="EMBL" id="LGFT01000083">
    <property type="protein sequence ID" value="KUK43355.1"/>
    <property type="molecule type" value="Genomic_DNA"/>
</dbReference>
<evidence type="ECO:0000256" key="6">
    <source>
        <dbReference type="SAM" id="Phobius"/>
    </source>
</evidence>
<organism evidence="7 10">
    <name type="scientific">Methanothrix harundinacea</name>
    <dbReference type="NCBI Taxonomy" id="301375"/>
    <lineage>
        <taxon>Archaea</taxon>
        <taxon>Methanobacteriati</taxon>
        <taxon>Methanobacteriota</taxon>
        <taxon>Stenosarchaea group</taxon>
        <taxon>Methanomicrobia</taxon>
        <taxon>Methanotrichales</taxon>
        <taxon>Methanotrichaceae</taxon>
        <taxon>Methanothrix</taxon>
    </lineage>
</organism>
<accession>A0A101FS05</accession>
<dbReference type="PANTHER" id="PTHR11616">
    <property type="entry name" value="SODIUM/CHLORIDE DEPENDENT TRANSPORTER"/>
    <property type="match status" value="1"/>
</dbReference>
<feature type="transmembrane region" description="Helical" evidence="6">
    <location>
        <begin position="6"/>
        <end position="29"/>
    </location>
</feature>
<dbReference type="PROSITE" id="PS50267">
    <property type="entry name" value="NA_NEUROTRAN_SYMP_3"/>
    <property type="match status" value="1"/>
</dbReference>
<dbReference type="Pfam" id="PF00209">
    <property type="entry name" value="SNF"/>
    <property type="match status" value="1"/>
</dbReference>
<proteinExistence type="predicted"/>
<dbReference type="AlphaFoldDB" id="A0A101FS05"/>
<feature type="transmembrane region" description="Helical" evidence="6">
    <location>
        <begin position="286"/>
        <end position="305"/>
    </location>
</feature>
<evidence type="ECO:0000313" key="8">
    <source>
        <dbReference type="EMBL" id="KUK96872.1"/>
    </source>
</evidence>
<evidence type="ECO:0000313" key="10">
    <source>
        <dbReference type="Proteomes" id="UP000057043"/>
    </source>
</evidence>
<keyword evidence="2" id="KW-0813">Transport</keyword>
<keyword evidence="3 6" id="KW-0812">Transmembrane</keyword>
<comment type="subcellular location">
    <subcellularLocation>
        <location evidence="1">Membrane</location>
        <topology evidence="1">Multi-pass membrane protein</topology>
    </subcellularLocation>
</comment>
<name>A0A101FS05_9EURY</name>
<feature type="transmembrane region" description="Helical" evidence="6">
    <location>
        <begin position="248"/>
        <end position="266"/>
    </location>
</feature>
<reference evidence="9 10" key="2">
    <citation type="journal article" date="2015" name="MBio">
        <title>Genome-Resolved Metagenomic Analysis Reveals Roles for Candidate Phyla and Other Microbial Community Members in Biogeochemical Transformations in Oil Reservoirs.</title>
        <authorList>
            <person name="Hu P."/>
            <person name="Tom L."/>
            <person name="Singh A."/>
            <person name="Thomas B.C."/>
            <person name="Baker B.J."/>
            <person name="Piceno Y.M."/>
            <person name="Andersen G.L."/>
            <person name="Banfield J.F."/>
        </authorList>
    </citation>
    <scope>NUCLEOTIDE SEQUENCE [LARGE SCALE GENOMIC DNA]</scope>
    <source>
        <strain evidence="7">57_489</strain>
    </source>
</reference>
<gene>
    <name evidence="7" type="ORF">XD72_2274</name>
    <name evidence="8" type="ORF">XE07_0823</name>
</gene>